<evidence type="ECO:0000313" key="3">
    <source>
        <dbReference type="Proteomes" id="UP000322234"/>
    </source>
</evidence>
<sequence length="189" mass="20182">MTATPRRETTEASTPTTTETNQTKTTTSTTTVTSTPTATTTIPKTTTSTTPVTTATTASTITMITTVPMTTKASTSALPMATPTEDFQPVGKFPPRIEQHSFILIISVPSPTQAAETKPTTPYETNKTCSPSYSCSTEGMTLLEYLCLGNKMELLCVIPLKESDIGALKHAALKPIQAEDNAYIIDDSH</sequence>
<evidence type="ECO:0000256" key="1">
    <source>
        <dbReference type="SAM" id="MobiDB-lite"/>
    </source>
</evidence>
<feature type="compositionally biased region" description="Basic and acidic residues" evidence="1">
    <location>
        <begin position="1"/>
        <end position="10"/>
    </location>
</feature>
<dbReference type="EMBL" id="VBQZ03000035">
    <property type="protein sequence ID" value="MXQ86880.1"/>
    <property type="molecule type" value="Genomic_DNA"/>
</dbReference>
<evidence type="ECO:0000313" key="2">
    <source>
        <dbReference type="EMBL" id="MXQ86880.1"/>
    </source>
</evidence>
<organism evidence="2 3">
    <name type="scientific">Bos mutus</name>
    <name type="common">wild yak</name>
    <dbReference type="NCBI Taxonomy" id="72004"/>
    <lineage>
        <taxon>Eukaryota</taxon>
        <taxon>Metazoa</taxon>
        <taxon>Chordata</taxon>
        <taxon>Craniata</taxon>
        <taxon>Vertebrata</taxon>
        <taxon>Euteleostomi</taxon>
        <taxon>Mammalia</taxon>
        <taxon>Eutheria</taxon>
        <taxon>Laurasiatheria</taxon>
        <taxon>Artiodactyla</taxon>
        <taxon>Ruminantia</taxon>
        <taxon>Pecora</taxon>
        <taxon>Bovidae</taxon>
        <taxon>Bovinae</taxon>
        <taxon>Bos</taxon>
    </lineage>
</organism>
<dbReference type="AlphaFoldDB" id="A0A6B0RAG9"/>
<dbReference type="Proteomes" id="UP000322234">
    <property type="component" value="Unassembled WGS sequence"/>
</dbReference>
<comment type="caution">
    <text evidence="2">The sequence shown here is derived from an EMBL/GenBank/DDBJ whole genome shotgun (WGS) entry which is preliminary data.</text>
</comment>
<feature type="compositionally biased region" description="Low complexity" evidence="1">
    <location>
        <begin position="11"/>
        <end position="51"/>
    </location>
</feature>
<proteinExistence type="predicted"/>
<feature type="region of interest" description="Disordered" evidence="1">
    <location>
        <begin position="1"/>
        <end position="51"/>
    </location>
</feature>
<accession>A0A6B0RAG9</accession>
<reference evidence="2" key="1">
    <citation type="submission" date="2019-10" db="EMBL/GenBank/DDBJ databases">
        <title>The sequence and de novo assembly of the wild yak genome.</title>
        <authorList>
            <person name="Liu Y."/>
        </authorList>
    </citation>
    <scope>NUCLEOTIDE SEQUENCE [LARGE SCALE GENOMIC DNA]</scope>
    <source>
        <strain evidence="2">WY2019</strain>
    </source>
</reference>
<name>A0A6B0RAG9_9CETA</name>
<keyword evidence="3" id="KW-1185">Reference proteome</keyword>
<protein>
    <submittedName>
        <fullName evidence="2">Uncharacterized protein</fullName>
    </submittedName>
</protein>
<gene>
    <name evidence="2" type="ORF">E5288_WYG019310</name>
</gene>